<evidence type="ECO:0000259" key="1">
    <source>
        <dbReference type="SMART" id="SM00881"/>
    </source>
</evidence>
<dbReference type="PANTHER" id="PTHR33303">
    <property type="entry name" value="CYTOPLASMIC PROTEIN-RELATED"/>
    <property type="match status" value="1"/>
</dbReference>
<comment type="caution">
    <text evidence="2">The sequence shown here is derived from an EMBL/GenBank/DDBJ whole genome shotgun (WGS) entry which is preliminary data.</text>
</comment>
<dbReference type="SMART" id="SM00881">
    <property type="entry name" value="CoA_binding"/>
    <property type="match status" value="1"/>
</dbReference>
<sequence>MNSIEKFLAAKTYAVAGASNRQHKYGNKVFRALLAAGRETYPLNPVTEEIEGHKAYPKMADLPIVPESLSIITPPEVTRKVIADAIAAGVKNIWMQPGAEHEQASESAREAGINVIDDGSCILVLLARQS</sequence>
<dbReference type="Gene3D" id="3.40.50.720">
    <property type="entry name" value="NAD(P)-binding Rossmann-like Domain"/>
    <property type="match status" value="1"/>
</dbReference>
<dbReference type="EMBL" id="SJPI01000002">
    <property type="protein sequence ID" value="TWT50989.1"/>
    <property type="molecule type" value="Genomic_DNA"/>
</dbReference>
<dbReference type="OrthoDB" id="9804695at2"/>
<gene>
    <name evidence="2" type="ORF">Pla22_37650</name>
</gene>
<dbReference type="PANTHER" id="PTHR33303:SF2">
    <property type="entry name" value="COA-BINDING DOMAIN-CONTAINING PROTEIN"/>
    <property type="match status" value="1"/>
</dbReference>
<protein>
    <recommendedName>
        <fullName evidence="1">CoA-binding domain-containing protein</fullName>
    </recommendedName>
</protein>
<dbReference type="RefSeq" id="WP_146516111.1">
    <property type="nucleotide sequence ID" value="NZ_SJPI01000002.1"/>
</dbReference>
<proteinExistence type="predicted"/>
<evidence type="ECO:0000313" key="2">
    <source>
        <dbReference type="EMBL" id="TWT50989.1"/>
    </source>
</evidence>
<organism evidence="2 3">
    <name type="scientific">Rubripirellula amarantea</name>
    <dbReference type="NCBI Taxonomy" id="2527999"/>
    <lineage>
        <taxon>Bacteria</taxon>
        <taxon>Pseudomonadati</taxon>
        <taxon>Planctomycetota</taxon>
        <taxon>Planctomycetia</taxon>
        <taxon>Pirellulales</taxon>
        <taxon>Pirellulaceae</taxon>
        <taxon>Rubripirellula</taxon>
    </lineage>
</organism>
<dbReference type="SUPFAM" id="SSF51735">
    <property type="entry name" value="NAD(P)-binding Rossmann-fold domains"/>
    <property type="match status" value="1"/>
</dbReference>
<name>A0A5C5WLI2_9BACT</name>
<reference evidence="2 3" key="1">
    <citation type="submission" date="2019-02" db="EMBL/GenBank/DDBJ databases">
        <title>Deep-cultivation of Planctomycetes and their phenomic and genomic characterization uncovers novel biology.</title>
        <authorList>
            <person name="Wiegand S."/>
            <person name="Jogler M."/>
            <person name="Boedeker C."/>
            <person name="Pinto D."/>
            <person name="Vollmers J."/>
            <person name="Rivas-Marin E."/>
            <person name="Kohn T."/>
            <person name="Peeters S.H."/>
            <person name="Heuer A."/>
            <person name="Rast P."/>
            <person name="Oberbeckmann S."/>
            <person name="Bunk B."/>
            <person name="Jeske O."/>
            <person name="Meyerdierks A."/>
            <person name="Storesund J.E."/>
            <person name="Kallscheuer N."/>
            <person name="Luecker S."/>
            <person name="Lage O.M."/>
            <person name="Pohl T."/>
            <person name="Merkel B.J."/>
            <person name="Hornburger P."/>
            <person name="Mueller R.-W."/>
            <person name="Bruemmer F."/>
            <person name="Labrenz M."/>
            <person name="Spormann A.M."/>
            <person name="Op Den Camp H."/>
            <person name="Overmann J."/>
            <person name="Amann R."/>
            <person name="Jetten M.S.M."/>
            <person name="Mascher T."/>
            <person name="Medema M.H."/>
            <person name="Devos D.P."/>
            <person name="Kaster A.-K."/>
            <person name="Ovreas L."/>
            <person name="Rohde M."/>
            <person name="Galperin M.Y."/>
            <person name="Jogler C."/>
        </authorList>
    </citation>
    <scope>NUCLEOTIDE SEQUENCE [LARGE SCALE GENOMIC DNA]</scope>
    <source>
        <strain evidence="2 3">Pla22</strain>
    </source>
</reference>
<evidence type="ECO:0000313" key="3">
    <source>
        <dbReference type="Proteomes" id="UP000316598"/>
    </source>
</evidence>
<dbReference type="InterPro" id="IPR036291">
    <property type="entry name" value="NAD(P)-bd_dom_sf"/>
</dbReference>
<dbReference type="InterPro" id="IPR003781">
    <property type="entry name" value="CoA-bd"/>
</dbReference>
<keyword evidence="3" id="KW-1185">Reference proteome</keyword>
<accession>A0A5C5WLI2</accession>
<feature type="domain" description="CoA-binding" evidence="1">
    <location>
        <begin position="7"/>
        <end position="99"/>
    </location>
</feature>
<dbReference type="AlphaFoldDB" id="A0A5C5WLI2"/>
<dbReference type="Pfam" id="PF13380">
    <property type="entry name" value="CoA_binding_2"/>
    <property type="match status" value="1"/>
</dbReference>
<dbReference type="Proteomes" id="UP000316598">
    <property type="component" value="Unassembled WGS sequence"/>
</dbReference>